<gene>
    <name evidence="9" type="primary">ptc</name>
</gene>
<evidence type="ECO:0000256" key="5">
    <source>
        <dbReference type="ARBA" id="ARBA00023136"/>
    </source>
</evidence>
<dbReference type="AlphaFoldDB" id="T2DIY3"/>
<keyword evidence="3 8" id="KW-0812">Transmembrane</keyword>
<feature type="region of interest" description="Disordered" evidence="7">
    <location>
        <begin position="197"/>
        <end position="264"/>
    </location>
</feature>
<name>T2DIY3_9ACAR</name>
<feature type="transmembrane region" description="Helical" evidence="8">
    <location>
        <begin position="20"/>
        <end position="44"/>
    </location>
</feature>
<evidence type="ECO:0000256" key="3">
    <source>
        <dbReference type="ARBA" id="ARBA00022692"/>
    </source>
</evidence>
<evidence type="ECO:0000256" key="4">
    <source>
        <dbReference type="ARBA" id="ARBA00022989"/>
    </source>
</evidence>
<evidence type="ECO:0000313" key="9">
    <source>
        <dbReference type="EMBL" id="AGV52780.1"/>
    </source>
</evidence>
<dbReference type="EMBL" id="KF155150">
    <property type="protein sequence ID" value="AGV52780.1"/>
    <property type="molecule type" value="mRNA"/>
</dbReference>
<dbReference type="PANTHER" id="PTHR46022:SF1">
    <property type="entry name" value="PROTEIN PATCHED"/>
    <property type="match status" value="1"/>
</dbReference>
<feature type="transmembrane region" description="Helical" evidence="8">
    <location>
        <begin position="65"/>
        <end position="84"/>
    </location>
</feature>
<comment type="similarity">
    <text evidence="2">Belongs to the patched family.</text>
</comment>
<proteinExistence type="evidence at transcript level"/>
<reference evidence="9" key="1">
    <citation type="journal article" date="2013" name="Evodevo">
        <title>Posterior Hox gene reduction in an arthropod: Ultrabithorax and Abdominal-B are expressed in a single segment in the mite Archegozetes longisetosus.</title>
        <authorList>
            <person name="Barnett A.A."/>
            <person name="Thomas R.H."/>
        </authorList>
    </citation>
    <scope>NUCLEOTIDE SEQUENCE</scope>
</reference>
<dbReference type="Gene3D" id="1.20.1640.10">
    <property type="entry name" value="Multidrug efflux transporter AcrB transmembrane domain"/>
    <property type="match status" value="1"/>
</dbReference>
<organism evidence="9">
    <name type="scientific">Archegozetes longisetosus</name>
    <dbReference type="NCBI Taxonomy" id="66560"/>
    <lineage>
        <taxon>Eukaryota</taxon>
        <taxon>Metazoa</taxon>
        <taxon>Ecdysozoa</taxon>
        <taxon>Arthropoda</taxon>
        <taxon>Chelicerata</taxon>
        <taxon>Arachnida</taxon>
        <taxon>Acari</taxon>
        <taxon>Acariformes</taxon>
        <taxon>Sarcoptiformes</taxon>
        <taxon>Oribatida</taxon>
        <taxon>Desmonomata</taxon>
        <taxon>Crotonioidea</taxon>
        <taxon>Trhypochthoniidae</taxon>
        <taxon>Archegozetes</taxon>
    </lineage>
</organism>
<dbReference type="GO" id="GO:0005119">
    <property type="term" value="F:smoothened binding"/>
    <property type="evidence" value="ECO:0007669"/>
    <property type="project" value="TreeGrafter"/>
</dbReference>
<comment type="subcellular location">
    <subcellularLocation>
        <location evidence="1">Membrane</location>
        <topology evidence="1">Multi-pass membrane protein</topology>
    </subcellularLocation>
</comment>
<evidence type="ECO:0000256" key="7">
    <source>
        <dbReference type="SAM" id="MobiDB-lite"/>
    </source>
</evidence>
<keyword evidence="5 8" id="KW-0472">Membrane</keyword>
<feature type="compositionally biased region" description="Low complexity" evidence="7">
    <location>
        <begin position="197"/>
        <end position="233"/>
    </location>
</feature>
<keyword evidence="6" id="KW-0325">Glycoprotein</keyword>
<feature type="region of interest" description="Disordered" evidence="7">
    <location>
        <begin position="291"/>
        <end position="326"/>
    </location>
</feature>
<dbReference type="GO" id="GO:0005886">
    <property type="term" value="C:plasma membrane"/>
    <property type="evidence" value="ECO:0007669"/>
    <property type="project" value="TreeGrafter"/>
</dbReference>
<accession>T2DIY3</accession>
<dbReference type="GO" id="GO:0097108">
    <property type="term" value="F:hedgehog family protein binding"/>
    <property type="evidence" value="ECO:0007669"/>
    <property type="project" value="TreeGrafter"/>
</dbReference>
<sequence length="326" mass="35716">MIVVELFGLMGLLGIRLSAVPAVILIVSVGIGVDFVSHITLSFLTSIGNRNHRMKMALQHMFTPVTHGIISTMFGIFMLAFSEFDFIIRYFFYVLFGVVVLGALNGLVLLPVLLSIIGPPPEIIPFDYEDRISTPSPSPSPSLSRKKLRSVSGPYFSRRSYPRVQSEISLSTISEEPQSYHSSHEIVVQPEFVVETTTITNGPNGGNHTISQTTSTTPTSSSETSASESPTPSTDRESPAMSESSGTSTMTNESMSSGTKASLPPQAFTQISQSQHTVTTKVMATAKLKVEVHAPYIEREYSYNSNSRPNSRNREQSRRNSRTPET</sequence>
<dbReference type="PANTHER" id="PTHR46022">
    <property type="entry name" value="PROTEIN PATCHED"/>
    <property type="match status" value="1"/>
</dbReference>
<evidence type="ECO:0000256" key="2">
    <source>
        <dbReference type="ARBA" id="ARBA00005585"/>
    </source>
</evidence>
<keyword evidence="4 8" id="KW-1133">Transmembrane helix</keyword>
<feature type="compositionally biased region" description="Basic and acidic residues" evidence="7">
    <location>
        <begin position="291"/>
        <end position="301"/>
    </location>
</feature>
<evidence type="ECO:0000256" key="8">
    <source>
        <dbReference type="SAM" id="Phobius"/>
    </source>
</evidence>
<feature type="compositionally biased region" description="Polar residues" evidence="7">
    <location>
        <begin position="241"/>
        <end position="260"/>
    </location>
</feature>
<feature type="compositionally biased region" description="Basic and acidic residues" evidence="7">
    <location>
        <begin position="312"/>
        <end position="326"/>
    </location>
</feature>
<evidence type="ECO:0000256" key="6">
    <source>
        <dbReference type="ARBA" id="ARBA00023180"/>
    </source>
</evidence>
<dbReference type="GO" id="GO:0045879">
    <property type="term" value="P:negative regulation of smoothened signaling pathway"/>
    <property type="evidence" value="ECO:0007669"/>
    <property type="project" value="TreeGrafter"/>
</dbReference>
<feature type="transmembrane region" description="Helical" evidence="8">
    <location>
        <begin position="90"/>
        <end position="114"/>
    </location>
</feature>
<protein>
    <submittedName>
        <fullName evidence="9">Patched protein</fullName>
    </submittedName>
</protein>
<evidence type="ECO:0000256" key="1">
    <source>
        <dbReference type="ARBA" id="ARBA00004141"/>
    </source>
</evidence>
<dbReference type="GO" id="GO:0008158">
    <property type="term" value="F:hedgehog receptor activity"/>
    <property type="evidence" value="ECO:0007669"/>
    <property type="project" value="TreeGrafter"/>
</dbReference>
<dbReference type="SUPFAM" id="SSF82866">
    <property type="entry name" value="Multidrug efflux transporter AcrB transmembrane domain"/>
    <property type="match status" value="1"/>
</dbReference>